<evidence type="ECO:0000313" key="2">
    <source>
        <dbReference type="Proteomes" id="UP001385951"/>
    </source>
</evidence>
<keyword evidence="2" id="KW-1185">Reference proteome</keyword>
<name>A0AAW0FXG5_9APHY</name>
<evidence type="ECO:0000313" key="1">
    <source>
        <dbReference type="EMBL" id="KAK7683987.1"/>
    </source>
</evidence>
<accession>A0AAW0FXG5</accession>
<organism evidence="1 2">
    <name type="scientific">Cerrena zonata</name>
    <dbReference type="NCBI Taxonomy" id="2478898"/>
    <lineage>
        <taxon>Eukaryota</taxon>
        <taxon>Fungi</taxon>
        <taxon>Dikarya</taxon>
        <taxon>Basidiomycota</taxon>
        <taxon>Agaricomycotina</taxon>
        <taxon>Agaricomycetes</taxon>
        <taxon>Polyporales</taxon>
        <taxon>Cerrenaceae</taxon>
        <taxon>Cerrena</taxon>
    </lineage>
</organism>
<dbReference type="EMBL" id="JASBNA010000028">
    <property type="protein sequence ID" value="KAK7683987.1"/>
    <property type="molecule type" value="Genomic_DNA"/>
</dbReference>
<reference evidence="1 2" key="1">
    <citation type="submission" date="2022-09" db="EMBL/GenBank/DDBJ databases">
        <authorList>
            <person name="Palmer J.M."/>
        </authorList>
    </citation>
    <scope>NUCLEOTIDE SEQUENCE [LARGE SCALE GENOMIC DNA]</scope>
    <source>
        <strain evidence="1 2">DSM 7382</strain>
    </source>
</reference>
<protein>
    <submittedName>
        <fullName evidence="1">Uncharacterized protein</fullName>
    </submittedName>
</protein>
<gene>
    <name evidence="1" type="ORF">QCA50_012963</name>
</gene>
<sequence>MTGLFGMVKFFEFEEDNGEFGLDFFNFDLTSSSAALANISIFIVLDNFFNKGGLSFGGVLIGWKLKVACGLGETSSIFGEGSFLACFDDLTALILELDEELDDDDEDDRSGDGMVVSLVVFFDVVDDDGGLSLVFMAAAAALDKFLFLLEFGLV</sequence>
<dbReference type="AlphaFoldDB" id="A0AAW0FXG5"/>
<dbReference type="Proteomes" id="UP001385951">
    <property type="component" value="Unassembled WGS sequence"/>
</dbReference>
<proteinExistence type="predicted"/>
<comment type="caution">
    <text evidence="1">The sequence shown here is derived from an EMBL/GenBank/DDBJ whole genome shotgun (WGS) entry which is preliminary data.</text>
</comment>